<dbReference type="Proteomes" id="UP001237156">
    <property type="component" value="Unassembled WGS sequence"/>
</dbReference>
<dbReference type="InterPro" id="IPR018060">
    <property type="entry name" value="HTH_AraC"/>
</dbReference>
<proteinExistence type="predicted"/>
<dbReference type="AlphaFoldDB" id="A0AAW6RMV2"/>
<keyword evidence="2" id="KW-0238">DNA-binding</keyword>
<dbReference type="Pfam" id="PF12833">
    <property type="entry name" value="HTH_18"/>
    <property type="match status" value="1"/>
</dbReference>
<evidence type="ECO:0000256" key="1">
    <source>
        <dbReference type="ARBA" id="ARBA00023015"/>
    </source>
</evidence>
<dbReference type="PROSITE" id="PS00041">
    <property type="entry name" value="HTH_ARAC_FAMILY_1"/>
    <property type="match status" value="1"/>
</dbReference>
<dbReference type="PANTHER" id="PTHR47893:SF1">
    <property type="entry name" value="REGULATORY PROTEIN PCHR"/>
    <property type="match status" value="1"/>
</dbReference>
<keyword evidence="1" id="KW-0805">Transcription regulation</keyword>
<evidence type="ECO:0000313" key="5">
    <source>
        <dbReference type="EMBL" id="MDG9700232.1"/>
    </source>
</evidence>
<feature type="domain" description="HTH araC/xylS-type" evidence="4">
    <location>
        <begin position="262"/>
        <end position="360"/>
    </location>
</feature>
<dbReference type="GO" id="GO:0043565">
    <property type="term" value="F:sequence-specific DNA binding"/>
    <property type="evidence" value="ECO:0007669"/>
    <property type="project" value="InterPro"/>
</dbReference>
<keyword evidence="6" id="KW-1185">Reference proteome</keyword>
<accession>A0AAW6RMV2</accession>
<dbReference type="InterPro" id="IPR018062">
    <property type="entry name" value="HTH_AraC-typ_CS"/>
</dbReference>
<sequence>MPRSQRPLPEPTLLESLAQHMAPGALPAAVLDRQAQSLHVQHPLGHSALHAQALAGGSLLACGMAGRLRQRAERPGTLDDPYAPCLGLTVALAGRIQWQDARGRWLDSGAAGSVLSQSGPLQGGSALSAGGFSHCHVAASRALLERWLGAPDLQGLHSQAARWLESCLRGKQRTGQLQRHGPLSPGMAQTAARLQSLLLSSHGASTLAQALQIEGLTLALIGQWLEQPGTDAAANHGPIVSAPASFNAASVRRHARWQRAVDDAVDILRAEFARAPSIAELARRVGLNECYLKRHFRQRTGLGIAAFVRQQRMACALALLESGPCAVQDVARHVGYQSLGHFARAFRAAHGCLPSDVRAN</sequence>
<dbReference type="PROSITE" id="PS01124">
    <property type="entry name" value="HTH_ARAC_FAMILY_2"/>
    <property type="match status" value="1"/>
</dbReference>
<dbReference type="Gene3D" id="1.10.10.60">
    <property type="entry name" value="Homeodomain-like"/>
    <property type="match status" value="1"/>
</dbReference>
<gene>
    <name evidence="5" type="ORF">QB898_11020</name>
</gene>
<evidence type="ECO:0000313" key="6">
    <source>
        <dbReference type="Proteomes" id="UP001237156"/>
    </source>
</evidence>
<dbReference type="InterPro" id="IPR053142">
    <property type="entry name" value="PchR_regulatory_protein"/>
</dbReference>
<protein>
    <submittedName>
        <fullName evidence="5">AraC family transcriptional regulator</fullName>
    </submittedName>
</protein>
<evidence type="ECO:0000256" key="2">
    <source>
        <dbReference type="ARBA" id="ARBA00023125"/>
    </source>
</evidence>
<comment type="caution">
    <text evidence="5">The sequence shown here is derived from an EMBL/GenBank/DDBJ whole genome shotgun (WGS) entry which is preliminary data.</text>
</comment>
<name>A0AAW6RMV2_9BURK</name>
<dbReference type="InterPro" id="IPR009057">
    <property type="entry name" value="Homeodomain-like_sf"/>
</dbReference>
<organism evidence="5 6">
    <name type="scientific">Ottowia cancrivicina</name>
    <dbReference type="NCBI Taxonomy" id="3040346"/>
    <lineage>
        <taxon>Bacteria</taxon>
        <taxon>Pseudomonadati</taxon>
        <taxon>Pseudomonadota</taxon>
        <taxon>Betaproteobacteria</taxon>
        <taxon>Burkholderiales</taxon>
        <taxon>Comamonadaceae</taxon>
        <taxon>Ottowia</taxon>
    </lineage>
</organism>
<dbReference type="GO" id="GO:0003700">
    <property type="term" value="F:DNA-binding transcription factor activity"/>
    <property type="evidence" value="ECO:0007669"/>
    <property type="project" value="InterPro"/>
</dbReference>
<evidence type="ECO:0000259" key="4">
    <source>
        <dbReference type="PROSITE" id="PS01124"/>
    </source>
</evidence>
<dbReference type="PANTHER" id="PTHR47893">
    <property type="entry name" value="REGULATORY PROTEIN PCHR"/>
    <property type="match status" value="1"/>
</dbReference>
<evidence type="ECO:0000256" key="3">
    <source>
        <dbReference type="ARBA" id="ARBA00023163"/>
    </source>
</evidence>
<dbReference type="SMART" id="SM00342">
    <property type="entry name" value="HTH_ARAC"/>
    <property type="match status" value="1"/>
</dbReference>
<keyword evidence="3" id="KW-0804">Transcription</keyword>
<reference evidence="5 6" key="1">
    <citation type="submission" date="2023-04" db="EMBL/GenBank/DDBJ databases">
        <title>Ottowia paracancer sp. nov., isolated from human stomach.</title>
        <authorList>
            <person name="Song Y."/>
        </authorList>
    </citation>
    <scope>NUCLEOTIDE SEQUENCE [LARGE SCALE GENOMIC DNA]</scope>
    <source>
        <strain evidence="5 6">10c7w1</strain>
    </source>
</reference>
<dbReference type="EMBL" id="JARVII010000027">
    <property type="protein sequence ID" value="MDG9700232.1"/>
    <property type="molecule type" value="Genomic_DNA"/>
</dbReference>
<dbReference type="InterPro" id="IPR020449">
    <property type="entry name" value="Tscrpt_reg_AraC-type_HTH"/>
</dbReference>
<dbReference type="SUPFAM" id="SSF46689">
    <property type="entry name" value="Homeodomain-like"/>
    <property type="match status" value="2"/>
</dbReference>
<dbReference type="RefSeq" id="WP_279524990.1">
    <property type="nucleotide sequence ID" value="NZ_JARVII010000027.1"/>
</dbReference>
<dbReference type="PRINTS" id="PR00032">
    <property type="entry name" value="HTHARAC"/>
</dbReference>